<evidence type="ECO:0000256" key="4">
    <source>
        <dbReference type="ARBA" id="ARBA00022989"/>
    </source>
</evidence>
<evidence type="ECO:0000256" key="7">
    <source>
        <dbReference type="SAM" id="Phobius"/>
    </source>
</evidence>
<dbReference type="InterPro" id="IPR017039">
    <property type="entry name" value="Virul_fac_BrkB"/>
</dbReference>
<evidence type="ECO:0000313" key="8">
    <source>
        <dbReference type="EMBL" id="MCB5197866.1"/>
    </source>
</evidence>
<keyword evidence="2" id="KW-1003">Cell membrane</keyword>
<sequence>MTDSTAHPGSLTAKGWIAVVKRIFANIGRDHLTLIAAGCAFYGLLAVFPGIVAAMALAGYFTDPSMLVNQMQTLSAFMPQEAAQIVLDQAKSVAGSDSGGLGLAAIIGVLTAFYSASAGMSALIEGLNVAFRVEEARSFLHNLMARIVLTFAMVIGFFVIVAALVLLPVMLNFIRLDPNAEWIIILVRWPIVLLLVAAGLAILYRYGPARKPRRWRWITPGALVACVLWLAGSAGFAFYVQNFASYNETFGALGGVIILLMWLWLSSFIVLFGAEIDAELEAQAKQNPAPANADRNTADSNDLPDATRAN</sequence>
<dbReference type="Pfam" id="PF03631">
    <property type="entry name" value="Virul_fac_BrkB"/>
    <property type="match status" value="1"/>
</dbReference>
<proteinExistence type="predicted"/>
<name>A0ABS8BQQ7_9RHOB</name>
<organism evidence="8 9">
    <name type="scientific">Loktanella gaetbuli</name>
    <dbReference type="NCBI Taxonomy" id="2881335"/>
    <lineage>
        <taxon>Bacteria</taxon>
        <taxon>Pseudomonadati</taxon>
        <taxon>Pseudomonadota</taxon>
        <taxon>Alphaproteobacteria</taxon>
        <taxon>Rhodobacterales</taxon>
        <taxon>Roseobacteraceae</taxon>
        <taxon>Loktanella</taxon>
    </lineage>
</organism>
<gene>
    <name evidence="8" type="ORF">LGQ03_01295</name>
</gene>
<comment type="subcellular location">
    <subcellularLocation>
        <location evidence="1">Cell membrane</location>
        <topology evidence="1">Multi-pass membrane protein</topology>
    </subcellularLocation>
</comment>
<protein>
    <submittedName>
        <fullName evidence="8">YihY/virulence factor BrkB family protein</fullName>
    </submittedName>
</protein>
<evidence type="ECO:0000256" key="1">
    <source>
        <dbReference type="ARBA" id="ARBA00004651"/>
    </source>
</evidence>
<dbReference type="RefSeq" id="WP_226746936.1">
    <property type="nucleotide sequence ID" value="NZ_JAJATZ010000001.1"/>
</dbReference>
<dbReference type="PANTHER" id="PTHR30213:SF0">
    <property type="entry name" value="UPF0761 MEMBRANE PROTEIN YIHY"/>
    <property type="match status" value="1"/>
</dbReference>
<keyword evidence="3 7" id="KW-0812">Transmembrane</keyword>
<dbReference type="Proteomes" id="UP001138961">
    <property type="component" value="Unassembled WGS sequence"/>
</dbReference>
<feature type="region of interest" description="Disordered" evidence="6">
    <location>
        <begin position="287"/>
        <end position="310"/>
    </location>
</feature>
<evidence type="ECO:0000313" key="9">
    <source>
        <dbReference type="Proteomes" id="UP001138961"/>
    </source>
</evidence>
<reference evidence="8" key="1">
    <citation type="submission" date="2021-10" db="EMBL/GenBank/DDBJ databases">
        <title>Loktanella gaetbuli sp. nov., isolated from a tidal flat.</title>
        <authorList>
            <person name="Park S."/>
            <person name="Yoon J.-H."/>
        </authorList>
    </citation>
    <scope>NUCLEOTIDE SEQUENCE</scope>
    <source>
        <strain evidence="8">TSTF-M6</strain>
    </source>
</reference>
<feature type="transmembrane region" description="Helical" evidence="7">
    <location>
        <begin position="182"/>
        <end position="205"/>
    </location>
</feature>
<comment type="caution">
    <text evidence="8">The sequence shown here is derived from an EMBL/GenBank/DDBJ whole genome shotgun (WGS) entry which is preliminary data.</text>
</comment>
<feature type="transmembrane region" description="Helical" evidence="7">
    <location>
        <begin position="32"/>
        <end position="61"/>
    </location>
</feature>
<evidence type="ECO:0000256" key="5">
    <source>
        <dbReference type="ARBA" id="ARBA00023136"/>
    </source>
</evidence>
<keyword evidence="5 7" id="KW-0472">Membrane</keyword>
<evidence type="ECO:0000256" key="6">
    <source>
        <dbReference type="SAM" id="MobiDB-lite"/>
    </source>
</evidence>
<accession>A0ABS8BQQ7</accession>
<feature type="transmembrane region" description="Helical" evidence="7">
    <location>
        <begin position="217"/>
        <end position="240"/>
    </location>
</feature>
<dbReference type="EMBL" id="JAJATZ010000001">
    <property type="protein sequence ID" value="MCB5197866.1"/>
    <property type="molecule type" value="Genomic_DNA"/>
</dbReference>
<evidence type="ECO:0000256" key="3">
    <source>
        <dbReference type="ARBA" id="ARBA00022692"/>
    </source>
</evidence>
<feature type="transmembrane region" description="Helical" evidence="7">
    <location>
        <begin position="252"/>
        <end position="274"/>
    </location>
</feature>
<evidence type="ECO:0000256" key="2">
    <source>
        <dbReference type="ARBA" id="ARBA00022475"/>
    </source>
</evidence>
<keyword evidence="9" id="KW-1185">Reference proteome</keyword>
<feature type="transmembrane region" description="Helical" evidence="7">
    <location>
        <begin position="145"/>
        <end position="170"/>
    </location>
</feature>
<keyword evidence="4 7" id="KW-1133">Transmembrane helix</keyword>
<feature type="transmembrane region" description="Helical" evidence="7">
    <location>
        <begin position="101"/>
        <end position="124"/>
    </location>
</feature>
<dbReference type="PIRSF" id="PIRSF035875">
    <property type="entry name" value="RNase_BN"/>
    <property type="match status" value="1"/>
</dbReference>
<dbReference type="NCBIfam" id="TIGR00765">
    <property type="entry name" value="yihY_not_rbn"/>
    <property type="match status" value="1"/>
</dbReference>
<dbReference type="PANTHER" id="PTHR30213">
    <property type="entry name" value="INNER MEMBRANE PROTEIN YHJD"/>
    <property type="match status" value="1"/>
</dbReference>